<dbReference type="eggNOG" id="ENOG5033453">
    <property type="taxonomic scope" value="Bacteria"/>
</dbReference>
<dbReference type="AlphaFoldDB" id="W7DKN4"/>
<dbReference type="InterPro" id="IPR055507">
    <property type="entry name" value="DUF7079"/>
</dbReference>
<feature type="domain" description="DUF7079" evidence="1">
    <location>
        <begin position="140"/>
        <end position="248"/>
    </location>
</feature>
<dbReference type="Proteomes" id="UP000019250">
    <property type="component" value="Unassembled WGS sequence"/>
</dbReference>
<feature type="domain" description="DUF7079" evidence="1">
    <location>
        <begin position="11"/>
        <end position="118"/>
    </location>
</feature>
<name>W7DKN4_9PROT</name>
<evidence type="ECO:0000259" key="1">
    <source>
        <dbReference type="Pfam" id="PF23296"/>
    </source>
</evidence>
<keyword evidence="3" id="KW-1185">Reference proteome</keyword>
<comment type="caution">
    <text evidence="2">The sequence shown here is derived from an EMBL/GenBank/DDBJ whole genome shotgun (WGS) entry which is preliminary data.</text>
</comment>
<dbReference type="Pfam" id="PF23296">
    <property type="entry name" value="DUF7079"/>
    <property type="match status" value="2"/>
</dbReference>
<reference evidence="2 3" key="1">
    <citation type="journal article" date="2014" name="Genome Announc.">
        <title>Draft Genome Sequence of Commensalibacter papalotli MX01, a Symbiont Identified from the Guts of Overwintering Monarch Butterflies.</title>
        <authorList>
            <person name="Servin-Garciduenas L.E."/>
            <person name="Sanchez-Quinto A."/>
            <person name="Martinez-Romero E."/>
        </authorList>
    </citation>
    <scope>NUCLEOTIDE SEQUENCE [LARGE SCALE GENOMIC DNA]</scope>
    <source>
        <strain evidence="3">MX-MONARCH01</strain>
    </source>
</reference>
<evidence type="ECO:0000313" key="2">
    <source>
        <dbReference type="EMBL" id="EUK17897.1"/>
    </source>
</evidence>
<dbReference type="EMBL" id="ATSX01000002">
    <property type="protein sequence ID" value="EUK17897.1"/>
    <property type="molecule type" value="Genomic_DNA"/>
</dbReference>
<proteinExistence type="predicted"/>
<accession>W7DKN4</accession>
<dbReference type="RefSeq" id="WP_200867627.1">
    <property type="nucleotide sequence ID" value="NZ_ATSX01000002.1"/>
</dbReference>
<evidence type="ECO:0000313" key="3">
    <source>
        <dbReference type="Proteomes" id="UP000019250"/>
    </source>
</evidence>
<sequence length="260" mass="31753">MDKSLIHIDLKKDLYKVLLGFFIDQKINYSYIVSAAQYTSTTYVEEMLFEEVAPVYYSYFRNILSSAWVDLDREILWKNIREYEEKCNKKFSFYKIRHKYLVYYLRKKYQRQWMELKKQLEALKYYRKAKNMEGKVYTDIDLCESLSDIFTDSETDFIYIAPVSNRFPIEHVKKVYFEWVAPVCYPNLCSPIPPIWMGFDRDELWEDIQQYKAKNSNLDSFGKKMHKWSLFYLRNTYIVKSQWKELEKYMNTYKNNNDSL</sequence>
<protein>
    <recommendedName>
        <fullName evidence="1">DUF7079 domain-containing protein</fullName>
    </recommendedName>
</protein>
<gene>
    <name evidence="2" type="ORF">COMX_07890</name>
</gene>
<dbReference type="STRING" id="1208583.COMX_07890"/>
<organism evidence="2 3">
    <name type="scientific">Commensalibacter papalotli</name>
    <name type="common">ex Servin-Garciduenas et al. 2014</name>
    <dbReference type="NCBI Taxonomy" id="1208583"/>
    <lineage>
        <taxon>Bacteria</taxon>
        <taxon>Pseudomonadati</taxon>
        <taxon>Pseudomonadota</taxon>
        <taxon>Alphaproteobacteria</taxon>
        <taxon>Acetobacterales</taxon>
        <taxon>Acetobacteraceae</taxon>
    </lineage>
</organism>